<feature type="compositionally biased region" description="Polar residues" evidence="1">
    <location>
        <begin position="149"/>
        <end position="160"/>
    </location>
</feature>
<dbReference type="InParanoid" id="A0A316VIU5"/>
<evidence type="ECO:0000313" key="2">
    <source>
        <dbReference type="EMBL" id="PWN37466.1"/>
    </source>
</evidence>
<sequence>MTINIQSMLQSIFGCCLGRRQGESSTSAFNQSGSQNDERTPLLRQDQISKPGTDSKQSGSEALIAGTSGSNKGHRDTKEIVKQRKEIDLSRLKSIREHAQSAFFNVDSSQLLPSTEAMTKNKTKLEAMWKNEDIVKELDDTGDSTQVAFQPQSNIQSSSSDENRHDQRFEAKQTIDRRKEITEKLKGAVQQPMAETWEENSLSEAS</sequence>
<reference evidence="2 3" key="1">
    <citation type="journal article" date="2018" name="Mol. Biol. Evol.">
        <title>Broad Genomic Sampling Reveals a Smut Pathogenic Ancestry of the Fungal Clade Ustilaginomycotina.</title>
        <authorList>
            <person name="Kijpornyongpan T."/>
            <person name="Mondo S.J."/>
            <person name="Barry K."/>
            <person name="Sandor L."/>
            <person name="Lee J."/>
            <person name="Lipzen A."/>
            <person name="Pangilinan J."/>
            <person name="LaButti K."/>
            <person name="Hainaut M."/>
            <person name="Henrissat B."/>
            <person name="Grigoriev I.V."/>
            <person name="Spatafora J.W."/>
            <person name="Aime M.C."/>
        </authorList>
    </citation>
    <scope>NUCLEOTIDE SEQUENCE [LARGE SCALE GENOMIC DNA]</scope>
    <source>
        <strain evidence="2 3">MCA 3882</strain>
    </source>
</reference>
<evidence type="ECO:0000256" key="1">
    <source>
        <dbReference type="SAM" id="MobiDB-lite"/>
    </source>
</evidence>
<protein>
    <submittedName>
        <fullName evidence="2">Uncharacterized protein</fullName>
    </submittedName>
</protein>
<dbReference type="Proteomes" id="UP000245771">
    <property type="component" value="Unassembled WGS sequence"/>
</dbReference>
<dbReference type="EMBL" id="KZ819602">
    <property type="protein sequence ID" value="PWN37466.1"/>
    <property type="molecule type" value="Genomic_DNA"/>
</dbReference>
<proteinExistence type="predicted"/>
<feature type="compositionally biased region" description="Polar residues" evidence="1">
    <location>
        <begin position="46"/>
        <end position="60"/>
    </location>
</feature>
<dbReference type="AlphaFoldDB" id="A0A316VIU5"/>
<dbReference type="OrthoDB" id="10623329at2759"/>
<dbReference type="RefSeq" id="XP_025357768.1">
    <property type="nucleotide sequence ID" value="XM_025501610.1"/>
</dbReference>
<name>A0A316VIU5_9BASI</name>
<keyword evidence="3" id="KW-1185">Reference proteome</keyword>
<accession>A0A316VIU5</accession>
<dbReference type="GeneID" id="37023391"/>
<feature type="region of interest" description="Disordered" evidence="1">
    <location>
        <begin position="24"/>
        <end position="80"/>
    </location>
</feature>
<gene>
    <name evidence="2" type="ORF">FA14DRAFT_187570</name>
</gene>
<evidence type="ECO:0000313" key="3">
    <source>
        <dbReference type="Proteomes" id="UP000245771"/>
    </source>
</evidence>
<organism evidence="2 3">
    <name type="scientific">Meira miltonrushii</name>
    <dbReference type="NCBI Taxonomy" id="1280837"/>
    <lineage>
        <taxon>Eukaryota</taxon>
        <taxon>Fungi</taxon>
        <taxon>Dikarya</taxon>
        <taxon>Basidiomycota</taxon>
        <taxon>Ustilaginomycotina</taxon>
        <taxon>Exobasidiomycetes</taxon>
        <taxon>Exobasidiales</taxon>
        <taxon>Brachybasidiaceae</taxon>
        <taxon>Meira</taxon>
    </lineage>
</organism>
<feature type="compositionally biased region" description="Polar residues" evidence="1">
    <location>
        <begin position="24"/>
        <end position="35"/>
    </location>
</feature>
<feature type="region of interest" description="Disordered" evidence="1">
    <location>
        <begin position="149"/>
        <end position="206"/>
    </location>
</feature>
<feature type="compositionally biased region" description="Basic and acidic residues" evidence="1">
    <location>
        <begin position="161"/>
        <end position="186"/>
    </location>
</feature>